<reference evidence="2" key="2">
    <citation type="journal article" date="2023" name="ISME Commun">
        <title>Characterization of a bloom-associated alphaproteobacterial lineage, 'Candidatus Phycosocius': insights into freshwater algal-bacterial interactions.</title>
        <authorList>
            <person name="Tanabe Y."/>
            <person name="Yamaguchi H."/>
            <person name="Yoshida M."/>
            <person name="Kai A."/>
            <person name="Okazaki Y."/>
        </authorList>
    </citation>
    <scope>NUCLEOTIDE SEQUENCE</scope>
    <source>
        <strain evidence="2">BOTRYCO-1</strain>
    </source>
</reference>
<organism evidence="2 3">
    <name type="scientific">Candidatus Phycosocius spiralis</name>
    <dbReference type="NCBI Taxonomy" id="2815099"/>
    <lineage>
        <taxon>Bacteria</taxon>
        <taxon>Pseudomonadati</taxon>
        <taxon>Pseudomonadota</taxon>
        <taxon>Alphaproteobacteria</taxon>
        <taxon>Caulobacterales</taxon>
        <taxon>Caulobacterales incertae sedis</taxon>
        <taxon>Candidatus Phycosocius</taxon>
    </lineage>
</organism>
<protein>
    <recommendedName>
        <fullName evidence="1">Alginate export domain-containing protein</fullName>
    </recommendedName>
</protein>
<dbReference type="RefSeq" id="WP_284359838.1">
    <property type="nucleotide sequence ID" value="NZ_BPFZ01000006.1"/>
</dbReference>
<gene>
    <name evidence="2" type="ORF">PsB1_1248</name>
</gene>
<dbReference type="Pfam" id="PF13372">
    <property type="entry name" value="Alginate_exp"/>
    <property type="match status" value="1"/>
</dbReference>
<name>A0ABQ4PVP3_9PROT</name>
<dbReference type="Proteomes" id="UP001161064">
    <property type="component" value="Unassembled WGS sequence"/>
</dbReference>
<evidence type="ECO:0000313" key="2">
    <source>
        <dbReference type="EMBL" id="GIU67094.1"/>
    </source>
</evidence>
<evidence type="ECO:0000313" key="3">
    <source>
        <dbReference type="Proteomes" id="UP001161064"/>
    </source>
</evidence>
<sequence>MPAYRAQAQTPAGFDDLSRLESVDVKIENPSSDEALNRRLIDRIRVGLGIFRGDVFSRSTAEFNLARARRGSPIAKTLIVATPGPTGGVAITIIATIESDQTQADGRGVFNHGKTRDLSVLYDKNGTYLRMRLEGIGMYYGNDNAWYANPDPLLAGNPLVNGKPAGSGYSNWVEGFVHAGLYAMTPLSENVSLYGGLSGIFSGSNGQELFTSKTRGYFGVEDAFVGIVGGGVSSTGDRFVVNASAGRQRFGVADGFLIANTASNGGKRGALQSNPRWSADELLLLQARYNNVKLEAFSIDPDELPEVDSKTKIHGINLEIRRPNAIDAALMFLHIPQSEFKYYTPTDVFSRKGLQVYNGRIRWQPNPTGAGLFLSGEAALERNDHYDMRAYAWTAEMGYSFANSMTWTPTISYRYAAFSGDDPSTQRFERFDPLLSGDNGERWVQGINHYKIFQNSNLLTHRFQLRLRPTQSTELVPQFWFFTADRTTNLGGNPAFSYIKGRYLGAEPNLTFKWFISPKLMLQGHVAATFPSTTAKKTIGTPTDPWISTMFFLRASF</sequence>
<feature type="domain" description="Alginate export" evidence="1">
    <location>
        <begin position="243"/>
        <end position="523"/>
    </location>
</feature>
<dbReference type="InterPro" id="IPR025388">
    <property type="entry name" value="Alginate_export_dom"/>
</dbReference>
<reference evidence="2" key="1">
    <citation type="submission" date="2021-05" db="EMBL/GenBank/DDBJ databases">
        <authorList>
            <person name="Tanabe Y."/>
        </authorList>
    </citation>
    <scope>NUCLEOTIDE SEQUENCE</scope>
    <source>
        <strain evidence="2">BOTRYCO-1</strain>
    </source>
</reference>
<keyword evidence="3" id="KW-1185">Reference proteome</keyword>
<dbReference type="EMBL" id="BPFZ01000006">
    <property type="protein sequence ID" value="GIU67094.1"/>
    <property type="molecule type" value="Genomic_DNA"/>
</dbReference>
<evidence type="ECO:0000259" key="1">
    <source>
        <dbReference type="Pfam" id="PF13372"/>
    </source>
</evidence>
<accession>A0ABQ4PVP3</accession>
<comment type="caution">
    <text evidence="2">The sequence shown here is derived from an EMBL/GenBank/DDBJ whole genome shotgun (WGS) entry which is preliminary data.</text>
</comment>
<proteinExistence type="predicted"/>